<keyword evidence="10 21" id="KW-0732">Signal</keyword>
<keyword evidence="17" id="KW-0325">Glycoprotein</keyword>
<dbReference type="eggNOG" id="COG2234">
    <property type="taxonomic scope" value="Bacteria"/>
</dbReference>
<evidence type="ECO:0000256" key="20">
    <source>
        <dbReference type="ARBA" id="ARBA00033328"/>
    </source>
</evidence>
<dbReference type="Pfam" id="PF04389">
    <property type="entry name" value="Peptidase_M28"/>
    <property type="match status" value="1"/>
</dbReference>
<evidence type="ECO:0000259" key="22">
    <source>
        <dbReference type="Pfam" id="PF04389"/>
    </source>
</evidence>
<dbReference type="Gene3D" id="3.40.630.10">
    <property type="entry name" value="Zn peptidases"/>
    <property type="match status" value="1"/>
</dbReference>
<evidence type="ECO:0000256" key="19">
    <source>
        <dbReference type="ARBA" id="ARBA00025833"/>
    </source>
</evidence>
<evidence type="ECO:0000256" key="16">
    <source>
        <dbReference type="ARBA" id="ARBA00023145"/>
    </source>
</evidence>
<dbReference type="SUPFAM" id="SSF53187">
    <property type="entry name" value="Zn-dependent exopeptidases"/>
    <property type="match status" value="1"/>
</dbReference>
<evidence type="ECO:0000313" key="23">
    <source>
        <dbReference type="EMBL" id="KCZ91585.1"/>
    </source>
</evidence>
<proteinExistence type="predicted"/>
<name>A0A059FLP4_9PROT</name>
<evidence type="ECO:0000256" key="4">
    <source>
        <dbReference type="ARBA" id="ARBA00004613"/>
    </source>
</evidence>
<sequence>MMKTLAHLTFAGLLAAAPAMADPAPVLDPEIRAQAEALMAAGLADDVGLEFTESLTTEIGPRLAGSDAEWRARQWAMIKLKDLNFQQAYIESFNIPYWERVTETASVVGDNPQPLLITALGGSTSTAKGGIDAEIVRFTSLADLKSAPADSLKGKIAFIDEPMVRSQDGSGYGAAVAKRSGCAAAAASAGAEACLIRSVGTDSHRLPHAGGMSREGALGVLPAAALAAPDADQLARLLQRGPVKVHLDIQARTSASAASGNVIAEVEGTSLKDEIVLIGCHLDSWDLGTGAIDDAAGCGIVVAAARLIQALPAKPKRTIRVVLYGSEEVGLFGGKAYAAAHADDLGKHVLAAESDFGAGRIWRLRTGFGEGALPYAEAMQDVLAPLGIIPGNNTATGGSDIGVLGAAGVPIASPDQDGTDYFDLHHTADDTFDKIDPDAFRQNVAAYAALTYLAAETGWDFRKPVEPETIDN</sequence>
<dbReference type="STRING" id="1280950.HJO_10727"/>
<comment type="subcellular location">
    <subcellularLocation>
        <location evidence="1">Endoplasmic reticulum</location>
    </subcellularLocation>
    <subcellularLocation>
        <location evidence="3">Golgi apparatus</location>
    </subcellularLocation>
    <subcellularLocation>
        <location evidence="2">Lysosome</location>
    </subcellularLocation>
    <subcellularLocation>
        <location evidence="4">Secreted</location>
    </subcellularLocation>
</comment>
<dbReference type="InterPro" id="IPR039866">
    <property type="entry name" value="CPQ"/>
</dbReference>
<evidence type="ECO:0000256" key="21">
    <source>
        <dbReference type="SAM" id="SignalP"/>
    </source>
</evidence>
<evidence type="ECO:0000256" key="9">
    <source>
        <dbReference type="ARBA" id="ARBA00022723"/>
    </source>
</evidence>
<evidence type="ECO:0000256" key="3">
    <source>
        <dbReference type="ARBA" id="ARBA00004555"/>
    </source>
</evidence>
<feature type="signal peptide" evidence="21">
    <location>
        <begin position="1"/>
        <end position="21"/>
    </location>
</feature>
<evidence type="ECO:0000256" key="13">
    <source>
        <dbReference type="ARBA" id="ARBA00022833"/>
    </source>
</evidence>
<comment type="caution">
    <text evidence="23">The sequence shown here is derived from an EMBL/GenBank/DDBJ whole genome shotgun (WGS) entry which is preliminary data.</text>
</comment>
<evidence type="ECO:0000256" key="18">
    <source>
        <dbReference type="ARBA" id="ARBA00023228"/>
    </source>
</evidence>
<dbReference type="InterPro" id="IPR007484">
    <property type="entry name" value="Peptidase_M28"/>
</dbReference>
<keyword evidence="13" id="KW-0862">Zinc</keyword>
<keyword evidence="9" id="KW-0479">Metal-binding</keyword>
<keyword evidence="15" id="KW-0482">Metalloprotease</keyword>
<keyword evidence="8" id="KW-0645">Protease</keyword>
<feature type="domain" description="Peptidase M28" evidence="22">
    <location>
        <begin position="261"/>
        <end position="449"/>
    </location>
</feature>
<dbReference type="EMBL" id="ARYK01000005">
    <property type="protein sequence ID" value="KCZ91585.1"/>
    <property type="molecule type" value="Genomic_DNA"/>
</dbReference>
<keyword evidence="14" id="KW-0333">Golgi apparatus</keyword>
<evidence type="ECO:0000256" key="5">
    <source>
        <dbReference type="ARBA" id="ARBA00014116"/>
    </source>
</evidence>
<evidence type="ECO:0000256" key="15">
    <source>
        <dbReference type="ARBA" id="ARBA00023049"/>
    </source>
</evidence>
<dbReference type="GO" id="GO:0070573">
    <property type="term" value="F:metallodipeptidase activity"/>
    <property type="evidence" value="ECO:0007669"/>
    <property type="project" value="InterPro"/>
</dbReference>
<evidence type="ECO:0000256" key="12">
    <source>
        <dbReference type="ARBA" id="ARBA00022824"/>
    </source>
</evidence>
<keyword evidence="11" id="KW-0378">Hydrolase</keyword>
<evidence type="ECO:0000313" key="24">
    <source>
        <dbReference type="Proteomes" id="UP000025171"/>
    </source>
</evidence>
<dbReference type="PATRIC" id="fig|1280950.3.peg.2147"/>
<evidence type="ECO:0000256" key="1">
    <source>
        <dbReference type="ARBA" id="ARBA00004240"/>
    </source>
</evidence>
<keyword evidence="7" id="KW-0121">Carboxypeptidase</keyword>
<dbReference type="GO" id="GO:0005764">
    <property type="term" value="C:lysosome"/>
    <property type="evidence" value="ECO:0007669"/>
    <property type="project" value="UniProtKB-SubCell"/>
</dbReference>
<evidence type="ECO:0000256" key="2">
    <source>
        <dbReference type="ARBA" id="ARBA00004371"/>
    </source>
</evidence>
<reference evidence="23 24" key="1">
    <citation type="journal article" date="2014" name="Antonie Van Leeuwenhoek">
        <title>Hyphomonas beringensis sp. nov. and Hyphomonas chukchiensis sp. nov., isolated from surface seawater of the Bering Sea and Chukchi Sea.</title>
        <authorList>
            <person name="Li C."/>
            <person name="Lai Q."/>
            <person name="Li G."/>
            <person name="Dong C."/>
            <person name="Wang J."/>
            <person name="Liao Y."/>
            <person name="Shao Z."/>
        </authorList>
    </citation>
    <scope>NUCLEOTIDE SEQUENCE [LARGE SCALE GENOMIC DNA]</scope>
    <source>
        <strain evidence="23 24">MHS-2</strain>
    </source>
</reference>
<keyword evidence="12" id="KW-0256">Endoplasmic reticulum</keyword>
<dbReference type="GO" id="GO:0004180">
    <property type="term" value="F:carboxypeptidase activity"/>
    <property type="evidence" value="ECO:0007669"/>
    <property type="project" value="UniProtKB-KW"/>
</dbReference>
<keyword evidence="6" id="KW-0964">Secreted</keyword>
<gene>
    <name evidence="23" type="ORF">HJO_10727</name>
</gene>
<comment type="subunit">
    <text evidence="19">Homodimer. The monomeric form is inactive while the homodimer is active.</text>
</comment>
<dbReference type="Proteomes" id="UP000025171">
    <property type="component" value="Unassembled WGS sequence"/>
</dbReference>
<keyword evidence="16" id="KW-0865">Zymogen</keyword>
<evidence type="ECO:0000256" key="14">
    <source>
        <dbReference type="ARBA" id="ARBA00023034"/>
    </source>
</evidence>
<evidence type="ECO:0000256" key="6">
    <source>
        <dbReference type="ARBA" id="ARBA00022525"/>
    </source>
</evidence>
<organism evidence="23 24">
    <name type="scientific">Hyphomonas johnsonii MHS-2</name>
    <dbReference type="NCBI Taxonomy" id="1280950"/>
    <lineage>
        <taxon>Bacteria</taxon>
        <taxon>Pseudomonadati</taxon>
        <taxon>Pseudomonadota</taxon>
        <taxon>Alphaproteobacteria</taxon>
        <taxon>Hyphomonadales</taxon>
        <taxon>Hyphomonadaceae</taxon>
        <taxon>Hyphomonas</taxon>
    </lineage>
</organism>
<dbReference type="PANTHER" id="PTHR12053">
    <property type="entry name" value="PROTEASE FAMILY M28 PLASMA GLUTAMATE CARBOXYPEPTIDASE-RELATED"/>
    <property type="match status" value="1"/>
</dbReference>
<keyword evidence="18" id="KW-0458">Lysosome</keyword>
<dbReference type="PANTHER" id="PTHR12053:SF3">
    <property type="entry name" value="CARBOXYPEPTIDASE Q"/>
    <property type="match status" value="1"/>
</dbReference>
<protein>
    <recommendedName>
        <fullName evidence="5">Carboxypeptidase Q</fullName>
    </recommendedName>
    <alternativeName>
        <fullName evidence="20">Plasma glutamate carboxypeptidase</fullName>
    </alternativeName>
</protein>
<keyword evidence="24" id="KW-1185">Reference proteome</keyword>
<dbReference type="GO" id="GO:0006508">
    <property type="term" value="P:proteolysis"/>
    <property type="evidence" value="ECO:0007669"/>
    <property type="project" value="UniProtKB-KW"/>
</dbReference>
<evidence type="ECO:0000256" key="8">
    <source>
        <dbReference type="ARBA" id="ARBA00022670"/>
    </source>
</evidence>
<evidence type="ECO:0000256" key="10">
    <source>
        <dbReference type="ARBA" id="ARBA00022729"/>
    </source>
</evidence>
<dbReference type="GO" id="GO:0046872">
    <property type="term" value="F:metal ion binding"/>
    <property type="evidence" value="ECO:0007669"/>
    <property type="project" value="UniProtKB-KW"/>
</dbReference>
<feature type="chain" id="PRO_5001578208" description="Carboxypeptidase Q" evidence="21">
    <location>
        <begin position="22"/>
        <end position="472"/>
    </location>
</feature>
<accession>A0A059FLP4</accession>
<dbReference type="Gene3D" id="3.50.30.30">
    <property type="match status" value="1"/>
</dbReference>
<evidence type="ECO:0000256" key="11">
    <source>
        <dbReference type="ARBA" id="ARBA00022801"/>
    </source>
</evidence>
<evidence type="ECO:0000256" key="7">
    <source>
        <dbReference type="ARBA" id="ARBA00022645"/>
    </source>
</evidence>
<dbReference type="GO" id="GO:0005576">
    <property type="term" value="C:extracellular region"/>
    <property type="evidence" value="ECO:0007669"/>
    <property type="project" value="UniProtKB-SubCell"/>
</dbReference>
<evidence type="ECO:0000256" key="17">
    <source>
        <dbReference type="ARBA" id="ARBA00023180"/>
    </source>
</evidence>
<dbReference type="AlphaFoldDB" id="A0A059FLP4"/>